<dbReference type="KEGG" id="bhf:C3V43_08895"/>
<dbReference type="RefSeq" id="WP_106069502.1">
    <property type="nucleotide sequence ID" value="NZ_CAUSQV010000002.1"/>
</dbReference>
<proteinExistence type="predicted"/>
<protein>
    <submittedName>
        <fullName evidence="1">Uncharacterized protein</fullName>
    </submittedName>
</protein>
<comment type="caution">
    <text evidence="1">The sequence shown here is derived from an EMBL/GenBank/DDBJ whole genome shotgun (WGS) entry which is preliminary data.</text>
</comment>
<keyword evidence="2" id="KW-1185">Reference proteome</keyword>
<reference evidence="1 2" key="1">
    <citation type="submission" date="2018-11" db="EMBL/GenBank/DDBJ databases">
        <title>Genomes From Bacteria Associated with the Canine Oral Cavity: a Test Case for Automated Genome-Based Taxonomic Assignment.</title>
        <authorList>
            <person name="Coil D.A."/>
            <person name="Jospin G."/>
            <person name="Darling A.E."/>
            <person name="Wallis C."/>
            <person name="Davis I.J."/>
            <person name="Harris S."/>
            <person name="Eisen J.A."/>
            <person name="Holcombe L.J."/>
            <person name="O'Flynn C."/>
        </authorList>
    </citation>
    <scope>NUCLEOTIDE SEQUENCE [LARGE SCALE GENOMIC DNA]</scope>
    <source>
        <strain evidence="1 2">OH1047_COT-310</strain>
    </source>
</reference>
<sequence>MRKDNETTRNGDMLLTAGGIVFILLGLSGVYFFVMQGIKPAWLQWNVFTLCSCYIDTKTFAFIPNNQGDELAVAFYCLGWLLLIYRSKRSLLNKQALVVGMFMLGYLLLHGLAVVYFIGACLISTPPILAFGDTFKKQYIKNWLRLK</sequence>
<evidence type="ECO:0000313" key="1">
    <source>
        <dbReference type="EMBL" id="RRD92993.1"/>
    </source>
</evidence>
<dbReference type="EMBL" id="RQYF01000004">
    <property type="protein sequence ID" value="RRD92993.1"/>
    <property type="molecule type" value="Genomic_DNA"/>
</dbReference>
<name>A0A2R3MSM5_9BACE</name>
<dbReference type="Proteomes" id="UP000279562">
    <property type="component" value="Unassembled WGS sequence"/>
</dbReference>
<gene>
    <name evidence="1" type="ORF">EII33_01820</name>
</gene>
<organism evidence="1 2">
    <name type="scientific">Prevotella heparinolytica</name>
    <dbReference type="NCBI Taxonomy" id="28113"/>
    <lineage>
        <taxon>Bacteria</taxon>
        <taxon>Pseudomonadati</taxon>
        <taxon>Bacteroidota</taxon>
        <taxon>Bacteroidia</taxon>
        <taxon>Bacteroidales</taxon>
        <taxon>Bacteroidaceae</taxon>
        <taxon>Bacteroides</taxon>
    </lineage>
</organism>
<accession>A0A2R3MSM5</accession>
<dbReference type="AlphaFoldDB" id="A0A2R3MSM5"/>
<evidence type="ECO:0000313" key="2">
    <source>
        <dbReference type="Proteomes" id="UP000279562"/>
    </source>
</evidence>
<dbReference type="GeneID" id="94548549"/>